<dbReference type="RefSeq" id="WP_147254744.1">
    <property type="nucleotide sequence ID" value="NZ_VIWU01000001.1"/>
</dbReference>
<dbReference type="GO" id="GO:0008726">
    <property type="term" value="F:alkanesulfonate monooxygenase activity"/>
    <property type="evidence" value="ECO:0007669"/>
    <property type="project" value="TreeGrafter"/>
</dbReference>
<evidence type="ECO:0000256" key="2">
    <source>
        <dbReference type="ARBA" id="ARBA00022643"/>
    </source>
</evidence>
<dbReference type="GO" id="GO:0046306">
    <property type="term" value="P:alkanesulfonate catabolic process"/>
    <property type="evidence" value="ECO:0007669"/>
    <property type="project" value="TreeGrafter"/>
</dbReference>
<evidence type="ECO:0000313" key="7">
    <source>
        <dbReference type="Proteomes" id="UP000321261"/>
    </source>
</evidence>
<feature type="domain" description="Luciferase-like" evidence="5">
    <location>
        <begin position="15"/>
        <end position="235"/>
    </location>
</feature>
<protein>
    <submittedName>
        <fullName evidence="6">Putative F420-dependent oxidoreductase</fullName>
    </submittedName>
</protein>
<dbReference type="InterPro" id="IPR019921">
    <property type="entry name" value="Lucif-like_OxRdtase_Rv2161c"/>
</dbReference>
<keyword evidence="2" id="KW-0288">FMN</keyword>
<evidence type="ECO:0000313" key="6">
    <source>
        <dbReference type="EMBL" id="TWF75564.1"/>
    </source>
</evidence>
<proteinExistence type="predicted"/>
<evidence type="ECO:0000256" key="1">
    <source>
        <dbReference type="ARBA" id="ARBA00022630"/>
    </source>
</evidence>
<dbReference type="PANTHER" id="PTHR42847:SF4">
    <property type="entry name" value="ALKANESULFONATE MONOOXYGENASE-RELATED"/>
    <property type="match status" value="1"/>
</dbReference>
<name>A0A561SL18_9PSEU</name>
<dbReference type="EMBL" id="VIWU01000001">
    <property type="protein sequence ID" value="TWF75564.1"/>
    <property type="molecule type" value="Genomic_DNA"/>
</dbReference>
<organism evidence="6 7">
    <name type="scientific">Pseudonocardia hierapolitana</name>
    <dbReference type="NCBI Taxonomy" id="1128676"/>
    <lineage>
        <taxon>Bacteria</taxon>
        <taxon>Bacillati</taxon>
        <taxon>Actinomycetota</taxon>
        <taxon>Actinomycetes</taxon>
        <taxon>Pseudonocardiales</taxon>
        <taxon>Pseudonocardiaceae</taxon>
        <taxon>Pseudonocardia</taxon>
    </lineage>
</organism>
<keyword evidence="4" id="KW-0503">Monooxygenase</keyword>
<keyword evidence="3" id="KW-0560">Oxidoreductase</keyword>
<accession>A0A561SL18</accession>
<dbReference type="InterPro" id="IPR050172">
    <property type="entry name" value="SsuD_RutA_monooxygenase"/>
</dbReference>
<keyword evidence="7" id="KW-1185">Reference proteome</keyword>
<gene>
    <name evidence="6" type="ORF">FHX44_111448</name>
</gene>
<dbReference type="PANTHER" id="PTHR42847">
    <property type="entry name" value="ALKANESULFONATE MONOOXYGENASE"/>
    <property type="match status" value="1"/>
</dbReference>
<dbReference type="NCBIfam" id="TIGR03619">
    <property type="entry name" value="F420_Rv2161c"/>
    <property type="match status" value="1"/>
</dbReference>
<dbReference type="Pfam" id="PF00296">
    <property type="entry name" value="Bac_luciferase"/>
    <property type="match status" value="1"/>
</dbReference>
<dbReference type="InterPro" id="IPR011251">
    <property type="entry name" value="Luciferase-like_dom"/>
</dbReference>
<evidence type="ECO:0000259" key="5">
    <source>
        <dbReference type="Pfam" id="PF00296"/>
    </source>
</evidence>
<dbReference type="OrthoDB" id="3206024at2"/>
<dbReference type="AlphaFoldDB" id="A0A561SL18"/>
<reference evidence="6 7" key="1">
    <citation type="submission" date="2019-06" db="EMBL/GenBank/DDBJ databases">
        <title>Sequencing the genomes of 1000 actinobacteria strains.</title>
        <authorList>
            <person name="Klenk H.-P."/>
        </authorList>
    </citation>
    <scope>NUCLEOTIDE SEQUENCE [LARGE SCALE GENOMIC DNA]</scope>
    <source>
        <strain evidence="6 7">DSM 45671</strain>
    </source>
</reference>
<evidence type="ECO:0000256" key="4">
    <source>
        <dbReference type="ARBA" id="ARBA00023033"/>
    </source>
</evidence>
<dbReference type="Proteomes" id="UP000321261">
    <property type="component" value="Unassembled WGS sequence"/>
</dbReference>
<keyword evidence="1" id="KW-0285">Flavoprotein</keyword>
<evidence type="ECO:0000256" key="3">
    <source>
        <dbReference type="ARBA" id="ARBA00023002"/>
    </source>
</evidence>
<sequence length="303" mass="31677">MRLGFFGINGGATCGPDETSRLARLAEELGYDSIWAGERVVAPSPHVPGATMAEPTYPILDPLIHLTYVAAATERLLLATGVLLLPQRNPVVLAKQAASLDVLSGGRFVLGIGVGSVEQEMTAIGVPMAGRGARTDDYLAAMRALWTRPGPVAHAGRFASFSGVDAHPRPLQTGGPRIIVGGHSPAAFRRAVARGHGWYGLALDPEAAALCIAGLRRAADEVERPAELGDLEITVTPAERGVLELGAAPDQPFDKAAVEAFEAAGVDRLVPVMAEITVERPLVSSPSPDAVAERLEALAELVI</sequence>
<dbReference type="SUPFAM" id="SSF51679">
    <property type="entry name" value="Bacterial luciferase-like"/>
    <property type="match status" value="1"/>
</dbReference>
<comment type="caution">
    <text evidence="6">The sequence shown here is derived from an EMBL/GenBank/DDBJ whole genome shotgun (WGS) entry which is preliminary data.</text>
</comment>
<dbReference type="InterPro" id="IPR036661">
    <property type="entry name" value="Luciferase-like_sf"/>
</dbReference>
<dbReference type="Gene3D" id="3.20.20.30">
    <property type="entry name" value="Luciferase-like domain"/>
    <property type="match status" value="1"/>
</dbReference>